<evidence type="ECO:0000313" key="2">
    <source>
        <dbReference type="WBParaSite" id="MBELARI_LOCUS817"/>
    </source>
</evidence>
<protein>
    <submittedName>
        <fullName evidence="2">Uncharacterized protein</fullName>
    </submittedName>
</protein>
<dbReference type="GO" id="GO:0016020">
    <property type="term" value="C:membrane"/>
    <property type="evidence" value="ECO:0007669"/>
    <property type="project" value="InterPro"/>
</dbReference>
<name>A0AAF3FLZ5_9BILA</name>
<proteinExistence type="predicted"/>
<evidence type="ECO:0000313" key="1">
    <source>
        <dbReference type="Proteomes" id="UP000887575"/>
    </source>
</evidence>
<dbReference type="Proteomes" id="UP000887575">
    <property type="component" value="Unassembled WGS sequence"/>
</dbReference>
<sequence>SYYWKLYTQNNMILNNLRERYRQKLKDSYKTFKTPSETGVEVWIEVWVQEVNAVNELASDFDMDIYVTEFWWISPSNTSISNPCRVQSVTQFRGEQDH</sequence>
<dbReference type="AlphaFoldDB" id="A0AAF3FLZ5"/>
<organism evidence="1 2">
    <name type="scientific">Mesorhabditis belari</name>
    <dbReference type="NCBI Taxonomy" id="2138241"/>
    <lineage>
        <taxon>Eukaryota</taxon>
        <taxon>Metazoa</taxon>
        <taxon>Ecdysozoa</taxon>
        <taxon>Nematoda</taxon>
        <taxon>Chromadorea</taxon>
        <taxon>Rhabditida</taxon>
        <taxon>Rhabditina</taxon>
        <taxon>Rhabditomorpha</taxon>
        <taxon>Rhabditoidea</taxon>
        <taxon>Rhabditidae</taxon>
        <taxon>Mesorhabditinae</taxon>
        <taxon>Mesorhabditis</taxon>
    </lineage>
</organism>
<dbReference type="WBParaSite" id="MBELARI_LOCUS817">
    <property type="protein sequence ID" value="MBELARI_LOCUS817"/>
    <property type="gene ID" value="MBELARI_LOCUS817"/>
</dbReference>
<accession>A0AAF3FLZ5</accession>
<keyword evidence="1" id="KW-1185">Reference proteome</keyword>
<dbReference type="Gene3D" id="2.70.170.10">
    <property type="entry name" value="Neurotransmitter-gated ion-channel ligand-binding domain"/>
    <property type="match status" value="1"/>
</dbReference>
<dbReference type="GO" id="GO:0005230">
    <property type="term" value="F:extracellular ligand-gated monoatomic ion channel activity"/>
    <property type="evidence" value="ECO:0007669"/>
    <property type="project" value="InterPro"/>
</dbReference>
<reference evidence="2" key="1">
    <citation type="submission" date="2024-02" db="UniProtKB">
        <authorList>
            <consortium name="WormBaseParasite"/>
        </authorList>
    </citation>
    <scope>IDENTIFICATION</scope>
</reference>
<dbReference type="InterPro" id="IPR036734">
    <property type="entry name" value="Neur_chan_lig-bd_sf"/>
</dbReference>